<accession>A0A5J6WHY3</accession>
<dbReference type="SUPFAM" id="SSF54909">
    <property type="entry name" value="Dimeric alpha+beta barrel"/>
    <property type="match status" value="1"/>
</dbReference>
<dbReference type="RefSeq" id="WP_019441307.1">
    <property type="nucleotide sequence ID" value="NZ_ALOE01000015.1"/>
</dbReference>
<dbReference type="KEGG" id="mmaa:FR932_02505"/>
<name>A0A5J6WHY3_MORMI</name>
<feature type="domain" description="ABM" evidence="1">
    <location>
        <begin position="5"/>
        <end position="97"/>
    </location>
</feature>
<reference evidence="2 3" key="1">
    <citation type="submission" date="2019-09" db="EMBL/GenBank/DDBJ databases">
        <title>Hybrid Assembly of the complete Genome of the Deep-Sea Bacterium Moritella marina from long Nanopore and Illumina reads.</title>
        <authorList>
            <person name="Magin S."/>
            <person name="Georgoulis A."/>
            <person name="Papadimitriou K."/>
            <person name="Iliakis G."/>
            <person name="Vorgias C.E."/>
        </authorList>
    </citation>
    <scope>NUCLEOTIDE SEQUENCE [LARGE SCALE GENOMIC DNA]</scope>
    <source>
        <strain evidence="2 3">MP-1</strain>
    </source>
</reference>
<dbReference type="InterPro" id="IPR011008">
    <property type="entry name" value="Dimeric_a/b-barrel"/>
</dbReference>
<dbReference type="PANTHER" id="PTHR33336">
    <property type="entry name" value="QUINOL MONOOXYGENASE YGIN-RELATED"/>
    <property type="match status" value="1"/>
</dbReference>
<dbReference type="AlphaFoldDB" id="A0A5J6WHY3"/>
<dbReference type="OrthoDB" id="9812192at2"/>
<evidence type="ECO:0000259" key="1">
    <source>
        <dbReference type="PROSITE" id="PS51725"/>
    </source>
</evidence>
<keyword evidence="2" id="KW-0503">Monooxygenase</keyword>
<dbReference type="InterPro" id="IPR050744">
    <property type="entry name" value="AI-2_Isomerase_LsrG"/>
</dbReference>
<dbReference type="Pfam" id="PF03992">
    <property type="entry name" value="ABM"/>
    <property type="match status" value="1"/>
</dbReference>
<keyword evidence="2" id="KW-0560">Oxidoreductase</keyword>
<keyword evidence="3" id="KW-1185">Reference proteome</keyword>
<dbReference type="PANTHER" id="PTHR33336:SF3">
    <property type="entry name" value="ABM DOMAIN-CONTAINING PROTEIN"/>
    <property type="match status" value="1"/>
</dbReference>
<dbReference type="Gene3D" id="3.30.70.100">
    <property type="match status" value="1"/>
</dbReference>
<evidence type="ECO:0000313" key="2">
    <source>
        <dbReference type="EMBL" id="QFI36781.1"/>
    </source>
</evidence>
<dbReference type="EMBL" id="CP044399">
    <property type="protein sequence ID" value="QFI36781.1"/>
    <property type="molecule type" value="Genomic_DNA"/>
</dbReference>
<dbReference type="InterPro" id="IPR007138">
    <property type="entry name" value="ABM_dom"/>
</dbReference>
<organism evidence="2 3">
    <name type="scientific">Moritella marina ATCC 15381</name>
    <dbReference type="NCBI Taxonomy" id="1202962"/>
    <lineage>
        <taxon>Bacteria</taxon>
        <taxon>Pseudomonadati</taxon>
        <taxon>Pseudomonadota</taxon>
        <taxon>Gammaproteobacteria</taxon>
        <taxon>Alteromonadales</taxon>
        <taxon>Moritellaceae</taxon>
        <taxon>Moritella</taxon>
    </lineage>
</organism>
<proteinExistence type="predicted"/>
<protein>
    <submittedName>
        <fullName evidence="2">Antibiotic biosynthesis monooxygenase</fullName>
    </submittedName>
</protein>
<dbReference type="Proteomes" id="UP000327424">
    <property type="component" value="Chromosome"/>
</dbReference>
<dbReference type="PROSITE" id="PS51725">
    <property type="entry name" value="ABM"/>
    <property type="match status" value="1"/>
</dbReference>
<evidence type="ECO:0000313" key="3">
    <source>
        <dbReference type="Proteomes" id="UP000327424"/>
    </source>
</evidence>
<sequence>MTTPLTLVANIEAKAEQVEFVKSELLKLVAPTRLEAGCIQYDLHQDNNNPVLFTFVETWESKALLQAHLNSPHLAMYVQATEGAVVNFKLNEITKIA</sequence>
<gene>
    <name evidence="2" type="ORF">FR932_02505</name>
</gene>
<dbReference type="GO" id="GO:0004497">
    <property type="term" value="F:monooxygenase activity"/>
    <property type="evidence" value="ECO:0007669"/>
    <property type="project" value="UniProtKB-KW"/>
</dbReference>